<feature type="transmembrane region" description="Helical" evidence="10">
    <location>
        <begin position="41"/>
        <end position="59"/>
    </location>
</feature>
<dbReference type="PROSITE" id="PS50216">
    <property type="entry name" value="DHHC"/>
    <property type="match status" value="1"/>
</dbReference>
<accession>A0ABR3Q8L8</accession>
<comment type="domain">
    <text evidence="10">The DHHC domain is required for palmitoyltransferase activity.</text>
</comment>
<dbReference type="EC" id="2.3.1.225" evidence="10"/>
<evidence type="ECO:0000313" key="14">
    <source>
        <dbReference type="Proteomes" id="UP001565368"/>
    </source>
</evidence>
<dbReference type="GO" id="GO:0019706">
    <property type="term" value="F:protein-cysteine S-palmitoyltransferase activity"/>
    <property type="evidence" value="ECO:0007669"/>
    <property type="project" value="UniProtKB-EC"/>
</dbReference>
<dbReference type="Pfam" id="PF01529">
    <property type="entry name" value="DHHC"/>
    <property type="match status" value="1"/>
</dbReference>
<keyword evidence="5 10" id="KW-0472">Membrane</keyword>
<gene>
    <name evidence="13" type="primary">PFA4</name>
    <name evidence="13" type="ORF">Q8F55_001975</name>
</gene>
<keyword evidence="14" id="KW-1185">Reference proteome</keyword>
<dbReference type="RefSeq" id="XP_069210972.1">
    <property type="nucleotide sequence ID" value="XM_069350586.1"/>
</dbReference>
<feature type="transmembrane region" description="Helical" evidence="10">
    <location>
        <begin position="141"/>
        <end position="164"/>
    </location>
</feature>
<evidence type="ECO:0000259" key="12">
    <source>
        <dbReference type="Pfam" id="PF01529"/>
    </source>
</evidence>
<dbReference type="EMBL" id="JBBXJM010000002">
    <property type="protein sequence ID" value="KAL1411028.1"/>
    <property type="molecule type" value="Genomic_DNA"/>
</dbReference>
<evidence type="ECO:0000256" key="2">
    <source>
        <dbReference type="ARBA" id="ARBA00022679"/>
    </source>
</evidence>
<organism evidence="13 14">
    <name type="scientific">Vanrija albida</name>
    <dbReference type="NCBI Taxonomy" id="181172"/>
    <lineage>
        <taxon>Eukaryota</taxon>
        <taxon>Fungi</taxon>
        <taxon>Dikarya</taxon>
        <taxon>Basidiomycota</taxon>
        <taxon>Agaricomycotina</taxon>
        <taxon>Tremellomycetes</taxon>
        <taxon>Trichosporonales</taxon>
        <taxon>Trichosporonaceae</taxon>
        <taxon>Vanrija</taxon>
    </lineage>
</organism>
<feature type="region of interest" description="Disordered" evidence="11">
    <location>
        <begin position="292"/>
        <end position="446"/>
    </location>
</feature>
<comment type="similarity">
    <text evidence="10">Belongs to the DHHC palmitoyltransferase family.</text>
</comment>
<evidence type="ECO:0000313" key="13">
    <source>
        <dbReference type="EMBL" id="KAL1411028.1"/>
    </source>
</evidence>
<feature type="domain" description="Palmitoyltransferase DHHC" evidence="12">
    <location>
        <begin position="92"/>
        <end position="216"/>
    </location>
</feature>
<dbReference type="InterPro" id="IPR001594">
    <property type="entry name" value="Palmitoyltrfase_DHHC"/>
</dbReference>
<reference evidence="13 14" key="1">
    <citation type="submission" date="2023-08" db="EMBL/GenBank/DDBJ databases">
        <title>Annotated Genome Sequence of Vanrija albida AlHP1.</title>
        <authorList>
            <person name="Herzog R."/>
        </authorList>
    </citation>
    <scope>NUCLEOTIDE SEQUENCE [LARGE SCALE GENOMIC DNA]</scope>
    <source>
        <strain evidence="13 14">AlHP1</strain>
    </source>
</reference>
<evidence type="ECO:0000256" key="11">
    <source>
        <dbReference type="SAM" id="MobiDB-lite"/>
    </source>
</evidence>
<dbReference type="GeneID" id="95983018"/>
<keyword evidence="3 10" id="KW-0812">Transmembrane</keyword>
<comment type="subcellular location">
    <subcellularLocation>
        <location evidence="1">Membrane</location>
        <topology evidence="1">Multi-pass membrane protein</topology>
    </subcellularLocation>
</comment>
<evidence type="ECO:0000256" key="4">
    <source>
        <dbReference type="ARBA" id="ARBA00022989"/>
    </source>
</evidence>
<name>A0ABR3Q8L8_9TREE</name>
<evidence type="ECO:0000256" key="1">
    <source>
        <dbReference type="ARBA" id="ARBA00004141"/>
    </source>
</evidence>
<keyword evidence="2 10" id="KW-0808">Transferase</keyword>
<keyword evidence="4 10" id="KW-1133">Transmembrane helix</keyword>
<proteinExistence type="inferred from homology"/>
<keyword evidence="8 10" id="KW-0012">Acyltransferase</keyword>
<feature type="compositionally biased region" description="Pro residues" evidence="11">
    <location>
        <begin position="292"/>
        <end position="304"/>
    </location>
</feature>
<evidence type="ECO:0000256" key="8">
    <source>
        <dbReference type="ARBA" id="ARBA00023315"/>
    </source>
</evidence>
<evidence type="ECO:0000256" key="5">
    <source>
        <dbReference type="ARBA" id="ARBA00023136"/>
    </source>
</evidence>
<protein>
    <recommendedName>
        <fullName evidence="10">Palmitoyltransferase</fullName>
        <ecNumber evidence="10">2.3.1.225</ecNumber>
    </recommendedName>
</protein>
<feature type="transmembrane region" description="Helical" evidence="10">
    <location>
        <begin position="176"/>
        <end position="202"/>
    </location>
</feature>
<feature type="transmembrane region" description="Helical" evidence="10">
    <location>
        <begin position="6"/>
        <end position="29"/>
    </location>
</feature>
<comment type="catalytic activity">
    <reaction evidence="9 10">
        <text>L-cysteinyl-[protein] + hexadecanoyl-CoA = S-hexadecanoyl-L-cysteinyl-[protein] + CoA</text>
        <dbReference type="Rhea" id="RHEA:36683"/>
        <dbReference type="Rhea" id="RHEA-COMP:10131"/>
        <dbReference type="Rhea" id="RHEA-COMP:11032"/>
        <dbReference type="ChEBI" id="CHEBI:29950"/>
        <dbReference type="ChEBI" id="CHEBI:57287"/>
        <dbReference type="ChEBI" id="CHEBI:57379"/>
        <dbReference type="ChEBI" id="CHEBI:74151"/>
        <dbReference type="EC" id="2.3.1.225"/>
    </reaction>
</comment>
<keyword evidence="6" id="KW-0564">Palmitate</keyword>
<evidence type="ECO:0000256" key="3">
    <source>
        <dbReference type="ARBA" id="ARBA00022692"/>
    </source>
</evidence>
<comment type="caution">
    <text evidence="13">The sequence shown here is derived from an EMBL/GenBank/DDBJ whole genome shotgun (WGS) entry which is preliminary data.</text>
</comment>
<evidence type="ECO:0000256" key="9">
    <source>
        <dbReference type="ARBA" id="ARBA00048048"/>
    </source>
</evidence>
<evidence type="ECO:0000256" key="7">
    <source>
        <dbReference type="ARBA" id="ARBA00023288"/>
    </source>
</evidence>
<keyword evidence="7" id="KW-0449">Lipoprotein</keyword>
<dbReference type="PANTHER" id="PTHR12246">
    <property type="entry name" value="PALMITOYLTRANSFERASE ZDHHC16"/>
    <property type="match status" value="1"/>
</dbReference>
<evidence type="ECO:0000256" key="6">
    <source>
        <dbReference type="ARBA" id="ARBA00023139"/>
    </source>
</evidence>
<dbReference type="Proteomes" id="UP001565368">
    <property type="component" value="Unassembled WGS sequence"/>
</dbReference>
<evidence type="ECO:0000256" key="10">
    <source>
        <dbReference type="RuleBase" id="RU079119"/>
    </source>
</evidence>
<sequence length="446" mass="50829">MVDWVKRLWVVATSTLIGFISYSSQLFVIWPWYGSVVSVDLLRLLVPFNLLVGMVWWNYYLCVSTPPGHVPQGWRPNLQSADHIEVKRGSHAPRFCKQCEHFKPPRAHHCRQCKACVLKVNHCPWIANCVGYFNHGHFLRFLIWVSIATSFHLAMMVSKAYEYVKNPFAEPELGELLFLIFNFAASVPVWVCVGLFAIYHLYLVGNNTTTIERWEKDKVATLVRRGKLAEIKYPYNIGFIANIRTVLGDNPALWLWPQSMPGSGMSFPVNHDAGATLSTWYNSEVQYSWPPRDPIQYPNPPPPSGNAFVYGNGFNPALRASNGASRERRQRNQQAQERRPYSHANPSNYVAPWETDAEDDSEPDSSSSPERYLSDYDDDDVPLRAYTSATRVRRGSEGWEVRPAPGWSTGTTATAAALEDVERDAARPPWEQSGRYRTYVPEEQDH</sequence>
<dbReference type="InterPro" id="IPR039859">
    <property type="entry name" value="PFA4/ZDH16/20/ERF2-like"/>
</dbReference>